<reference evidence="2 3" key="1">
    <citation type="journal article" date="2024" name="Nat. Commun.">
        <title>Phylogenomics reveals the evolutionary origins of lichenization in chlorophyte algae.</title>
        <authorList>
            <person name="Puginier C."/>
            <person name="Libourel C."/>
            <person name="Otte J."/>
            <person name="Skaloud P."/>
            <person name="Haon M."/>
            <person name="Grisel S."/>
            <person name="Petersen M."/>
            <person name="Berrin J.G."/>
            <person name="Delaux P.M."/>
            <person name="Dal Grande F."/>
            <person name="Keller J."/>
        </authorList>
    </citation>
    <scope>NUCLEOTIDE SEQUENCE [LARGE SCALE GENOMIC DNA]</scope>
    <source>
        <strain evidence="2 3">SAG 216-7</strain>
    </source>
</reference>
<comment type="caution">
    <text evidence="2">The sequence shown here is derived from an EMBL/GenBank/DDBJ whole genome shotgun (WGS) entry which is preliminary data.</text>
</comment>
<organism evidence="2 3">
    <name type="scientific">Coccomyxa subellipsoidea</name>
    <dbReference type="NCBI Taxonomy" id="248742"/>
    <lineage>
        <taxon>Eukaryota</taxon>
        <taxon>Viridiplantae</taxon>
        <taxon>Chlorophyta</taxon>
        <taxon>core chlorophytes</taxon>
        <taxon>Trebouxiophyceae</taxon>
        <taxon>Trebouxiophyceae incertae sedis</taxon>
        <taxon>Coccomyxaceae</taxon>
        <taxon>Coccomyxa</taxon>
    </lineage>
</organism>
<protein>
    <submittedName>
        <fullName evidence="2">Uncharacterized protein</fullName>
    </submittedName>
</protein>
<proteinExistence type="predicted"/>
<gene>
    <name evidence="2" type="ORF">WJX75_003648</name>
</gene>
<evidence type="ECO:0000256" key="1">
    <source>
        <dbReference type="SAM" id="Phobius"/>
    </source>
</evidence>
<keyword evidence="3" id="KW-1185">Reference proteome</keyword>
<feature type="transmembrane region" description="Helical" evidence="1">
    <location>
        <begin position="34"/>
        <end position="55"/>
    </location>
</feature>
<dbReference type="EMBL" id="JALJOT010000007">
    <property type="protein sequence ID" value="KAK9908845.1"/>
    <property type="molecule type" value="Genomic_DNA"/>
</dbReference>
<keyword evidence="1" id="KW-1133">Transmembrane helix</keyword>
<accession>A0ABR2YPW9</accession>
<evidence type="ECO:0000313" key="2">
    <source>
        <dbReference type="EMBL" id="KAK9908845.1"/>
    </source>
</evidence>
<name>A0ABR2YPW9_9CHLO</name>
<keyword evidence="1" id="KW-0472">Membrane</keyword>
<sequence length="66" mass="7082">MTSGPGKIEELQKLFQNSSQYTHLQGKNPAVNRLVTVVVPSVMGLAALGVIIDSAHKLYTGKGKME</sequence>
<keyword evidence="1" id="KW-0812">Transmembrane</keyword>
<dbReference type="Proteomes" id="UP001491310">
    <property type="component" value="Unassembled WGS sequence"/>
</dbReference>
<evidence type="ECO:0000313" key="3">
    <source>
        <dbReference type="Proteomes" id="UP001491310"/>
    </source>
</evidence>